<feature type="transmembrane region" description="Helical" evidence="4">
    <location>
        <begin position="192"/>
        <end position="211"/>
    </location>
</feature>
<dbReference type="GO" id="GO:0005886">
    <property type="term" value="C:plasma membrane"/>
    <property type="evidence" value="ECO:0007669"/>
    <property type="project" value="TreeGrafter"/>
</dbReference>
<dbReference type="FunCoup" id="A0A7X0JWX1">
    <property type="interactions" value="32"/>
</dbReference>
<dbReference type="RefSeq" id="WP_166843703.1">
    <property type="nucleotide sequence ID" value="NZ_JAAONY010000003.1"/>
</dbReference>
<dbReference type="SUPFAM" id="SSF55073">
    <property type="entry name" value="Nucleotide cyclase"/>
    <property type="match status" value="1"/>
</dbReference>
<dbReference type="PANTHER" id="PTHR45138:SF9">
    <property type="entry name" value="DIGUANYLATE CYCLASE DGCM-RELATED"/>
    <property type="match status" value="1"/>
</dbReference>
<keyword evidence="4" id="KW-0472">Membrane</keyword>
<dbReference type="GO" id="GO:0043709">
    <property type="term" value="P:cell adhesion involved in single-species biofilm formation"/>
    <property type="evidence" value="ECO:0007669"/>
    <property type="project" value="TreeGrafter"/>
</dbReference>
<evidence type="ECO:0000256" key="3">
    <source>
        <dbReference type="ARBA" id="ARBA00034247"/>
    </source>
</evidence>
<feature type="domain" description="GGDEF" evidence="5">
    <location>
        <begin position="254"/>
        <end position="388"/>
    </location>
</feature>
<comment type="caution">
    <text evidence="6">The sequence shown here is derived from an EMBL/GenBank/DDBJ whole genome shotgun (WGS) entry which is preliminary data.</text>
</comment>
<sequence length="398" mass="44193">MELDDITLMLTLSLASLVGAAILGILSYMSRAVEGAKYWAIGLFLLSFAYGSHLFFQDMSFAVRANSHNLCLLLGHAFWLMGTYKFVGSPLSNQHKVWLIFPVIALTLSFTILWPKAEFRIAIVGAWLIWVRLNYAWILFQYARDNKIEKLAANIAATVALAEVCLSTIYTVYGSLGHLPFIGSQMNWVSSITWLGALMGITIGTPLLMLLSVGRLLEKLDFAAHHDELTELPNRRGFYARLLPLISIAKRNHQQVTVLMLDIDHFKSINDQYGHAIGDEVLKILAETLRSVLREADIAARWGGEEVCVLLHSVNIDSALNIANRTREIFSDACQSHPVLDEKVSLSIGIASRQLLGTDTFDTLQAEADDALYQAKNEGRDRVCVSDSDAAPNYGIAY</sequence>
<dbReference type="InParanoid" id="A0A7X0JWX1"/>
<feature type="transmembrane region" description="Helical" evidence="4">
    <location>
        <begin position="67"/>
        <end position="86"/>
    </location>
</feature>
<reference evidence="6 7" key="1">
    <citation type="submission" date="2020-08" db="EMBL/GenBank/DDBJ databases">
        <title>Genomic Encyclopedia of Type Strains, Phase IV (KMG-IV): sequencing the most valuable type-strain genomes for metagenomic binning, comparative biology and taxonomic classification.</title>
        <authorList>
            <person name="Goeker M."/>
        </authorList>
    </citation>
    <scope>NUCLEOTIDE SEQUENCE [LARGE SCALE GENOMIC DNA]</scope>
    <source>
        <strain evidence="6 7">DSM 22368</strain>
    </source>
</reference>
<evidence type="ECO:0000259" key="5">
    <source>
        <dbReference type="PROSITE" id="PS50887"/>
    </source>
</evidence>
<keyword evidence="7" id="KW-1185">Reference proteome</keyword>
<evidence type="ECO:0000313" key="6">
    <source>
        <dbReference type="EMBL" id="MBB6523193.1"/>
    </source>
</evidence>
<dbReference type="Gene3D" id="3.30.70.270">
    <property type="match status" value="1"/>
</dbReference>
<accession>A0A7X0JWX1</accession>
<dbReference type="InterPro" id="IPR000160">
    <property type="entry name" value="GGDEF_dom"/>
</dbReference>
<feature type="transmembrane region" description="Helical" evidence="4">
    <location>
        <begin position="38"/>
        <end position="55"/>
    </location>
</feature>
<comment type="cofactor">
    <cofactor evidence="1">
        <name>Mg(2+)</name>
        <dbReference type="ChEBI" id="CHEBI:18420"/>
    </cofactor>
</comment>
<evidence type="ECO:0000256" key="2">
    <source>
        <dbReference type="ARBA" id="ARBA00012528"/>
    </source>
</evidence>
<dbReference type="GO" id="GO:0052621">
    <property type="term" value="F:diguanylate cyclase activity"/>
    <property type="evidence" value="ECO:0007669"/>
    <property type="project" value="UniProtKB-EC"/>
</dbReference>
<dbReference type="AlphaFoldDB" id="A0A7X0JWX1"/>
<dbReference type="SMART" id="SM00267">
    <property type="entry name" value="GGDEF"/>
    <property type="match status" value="1"/>
</dbReference>
<feature type="transmembrane region" description="Helical" evidence="4">
    <location>
        <begin position="121"/>
        <end position="140"/>
    </location>
</feature>
<dbReference type="EMBL" id="JACHHT010000003">
    <property type="protein sequence ID" value="MBB6523193.1"/>
    <property type="molecule type" value="Genomic_DNA"/>
</dbReference>
<dbReference type="EC" id="2.7.7.65" evidence="2"/>
<evidence type="ECO:0000313" key="7">
    <source>
        <dbReference type="Proteomes" id="UP000528457"/>
    </source>
</evidence>
<dbReference type="InterPro" id="IPR043128">
    <property type="entry name" value="Rev_trsase/Diguanyl_cyclase"/>
</dbReference>
<dbReference type="FunFam" id="3.30.70.270:FF:000001">
    <property type="entry name" value="Diguanylate cyclase domain protein"/>
    <property type="match status" value="1"/>
</dbReference>
<protein>
    <recommendedName>
        <fullName evidence="2">diguanylate cyclase</fullName>
        <ecNumber evidence="2">2.7.7.65</ecNumber>
    </recommendedName>
</protein>
<keyword evidence="4" id="KW-0812">Transmembrane</keyword>
<keyword evidence="4" id="KW-1133">Transmembrane helix</keyword>
<dbReference type="CDD" id="cd01949">
    <property type="entry name" value="GGDEF"/>
    <property type="match status" value="1"/>
</dbReference>
<organism evidence="6 7">
    <name type="scientific">Pseudoteredinibacter isoporae</name>
    <dbReference type="NCBI Taxonomy" id="570281"/>
    <lineage>
        <taxon>Bacteria</taxon>
        <taxon>Pseudomonadati</taxon>
        <taxon>Pseudomonadota</taxon>
        <taxon>Gammaproteobacteria</taxon>
        <taxon>Cellvibrionales</taxon>
        <taxon>Cellvibrionaceae</taxon>
        <taxon>Pseudoteredinibacter</taxon>
    </lineage>
</organism>
<evidence type="ECO:0000256" key="4">
    <source>
        <dbReference type="SAM" id="Phobius"/>
    </source>
</evidence>
<evidence type="ECO:0000256" key="1">
    <source>
        <dbReference type="ARBA" id="ARBA00001946"/>
    </source>
</evidence>
<dbReference type="PANTHER" id="PTHR45138">
    <property type="entry name" value="REGULATORY COMPONENTS OF SENSORY TRANSDUCTION SYSTEM"/>
    <property type="match status" value="1"/>
</dbReference>
<gene>
    <name evidence="6" type="ORF">HNR48_003495</name>
</gene>
<dbReference type="InterPro" id="IPR029787">
    <property type="entry name" value="Nucleotide_cyclase"/>
</dbReference>
<feature type="transmembrane region" description="Helical" evidence="4">
    <location>
        <begin position="152"/>
        <end position="172"/>
    </location>
</feature>
<feature type="transmembrane region" description="Helical" evidence="4">
    <location>
        <begin position="6"/>
        <end position="26"/>
    </location>
</feature>
<feature type="transmembrane region" description="Helical" evidence="4">
    <location>
        <begin position="98"/>
        <end position="115"/>
    </location>
</feature>
<dbReference type="GO" id="GO:1902201">
    <property type="term" value="P:negative regulation of bacterial-type flagellum-dependent cell motility"/>
    <property type="evidence" value="ECO:0007669"/>
    <property type="project" value="TreeGrafter"/>
</dbReference>
<comment type="catalytic activity">
    <reaction evidence="3">
        <text>2 GTP = 3',3'-c-di-GMP + 2 diphosphate</text>
        <dbReference type="Rhea" id="RHEA:24898"/>
        <dbReference type="ChEBI" id="CHEBI:33019"/>
        <dbReference type="ChEBI" id="CHEBI:37565"/>
        <dbReference type="ChEBI" id="CHEBI:58805"/>
        <dbReference type="EC" id="2.7.7.65"/>
    </reaction>
</comment>
<dbReference type="Pfam" id="PF00990">
    <property type="entry name" value="GGDEF"/>
    <property type="match status" value="1"/>
</dbReference>
<dbReference type="PROSITE" id="PS50887">
    <property type="entry name" value="GGDEF"/>
    <property type="match status" value="1"/>
</dbReference>
<dbReference type="InterPro" id="IPR050469">
    <property type="entry name" value="Diguanylate_Cyclase"/>
</dbReference>
<name>A0A7X0JWX1_9GAMM</name>
<dbReference type="Proteomes" id="UP000528457">
    <property type="component" value="Unassembled WGS sequence"/>
</dbReference>
<proteinExistence type="predicted"/>
<dbReference type="NCBIfam" id="TIGR00254">
    <property type="entry name" value="GGDEF"/>
    <property type="match status" value="1"/>
</dbReference>